<keyword evidence="5 9" id="KW-0479">Metal-binding</keyword>
<feature type="chain" id="PRO_5004957006" description="Cytochrome c1" evidence="10">
    <location>
        <begin position="19"/>
        <end position="256"/>
    </location>
</feature>
<evidence type="ECO:0000256" key="8">
    <source>
        <dbReference type="ARBA" id="ARBA00023136"/>
    </source>
</evidence>
<dbReference type="STRING" id="1286528.NHE_0600"/>
<dbReference type="SUPFAM" id="SSF46626">
    <property type="entry name" value="Cytochrome c"/>
    <property type="match status" value="1"/>
</dbReference>
<keyword evidence="10" id="KW-0732">Signal</keyword>
<feature type="signal peptide" evidence="10">
    <location>
        <begin position="1"/>
        <end position="18"/>
    </location>
</feature>
<dbReference type="GO" id="GO:0020037">
    <property type="term" value="F:heme binding"/>
    <property type="evidence" value="ECO:0007669"/>
    <property type="project" value="InterPro"/>
</dbReference>
<reference evidence="12 13" key="1">
    <citation type="submission" date="2014-03" db="EMBL/GenBank/DDBJ databases">
        <title>Sequencing and Comparison of Genomes and Transcriptome Profiles of Human Ehrlichiosis Agents.</title>
        <authorList>
            <person name="Lin M."/>
            <person name="Daugherty S.C."/>
            <person name="Nagaraj S."/>
            <person name="Cheng Z."/>
            <person name="Xiong Q."/>
            <person name="Lin F.-Y."/>
            <person name="Sengamalay N."/>
            <person name="Ott S."/>
            <person name="Godinez A."/>
            <person name="Tallon L.J."/>
            <person name="Sadzewicz L."/>
            <person name="Fraser C.M."/>
            <person name="Dunning Hotopp J.C."/>
            <person name="Rikihisa Y."/>
        </authorList>
    </citation>
    <scope>NUCLEOTIDE SEQUENCE [LARGE SCALE GENOMIC DNA]</scope>
    <source>
        <strain evidence="12 13">Oregon</strain>
    </source>
</reference>
<evidence type="ECO:0000313" key="12">
    <source>
        <dbReference type="EMBL" id="AHX11537.1"/>
    </source>
</evidence>
<dbReference type="GO" id="GO:0046872">
    <property type="term" value="F:metal ion binding"/>
    <property type="evidence" value="ECO:0007669"/>
    <property type="project" value="UniProtKB-KW"/>
</dbReference>
<keyword evidence="8" id="KW-0472">Membrane</keyword>
<dbReference type="FunFam" id="1.10.760.10:FF:000011">
    <property type="entry name" value="Cytochrome c1, putative"/>
    <property type="match status" value="1"/>
</dbReference>
<dbReference type="KEGG" id="nhm:NHE_0600"/>
<name>X5GWZ2_9RICK</name>
<evidence type="ECO:0000256" key="4">
    <source>
        <dbReference type="ARBA" id="ARBA00022692"/>
    </source>
</evidence>
<dbReference type="OrthoDB" id="9808471at2"/>
<evidence type="ECO:0000256" key="7">
    <source>
        <dbReference type="ARBA" id="ARBA00023004"/>
    </source>
</evidence>
<dbReference type="RefSeq" id="WP_051579613.1">
    <property type="nucleotide sequence ID" value="NZ_CP007481.1"/>
</dbReference>
<evidence type="ECO:0000256" key="3">
    <source>
        <dbReference type="ARBA" id="ARBA00022617"/>
    </source>
</evidence>
<keyword evidence="6" id="KW-1133">Transmembrane helix</keyword>
<dbReference type="EMBL" id="CP007481">
    <property type="protein sequence ID" value="AHX11537.1"/>
    <property type="molecule type" value="Genomic_DNA"/>
</dbReference>
<feature type="binding site" description="covalent" evidence="9">
    <location>
        <position position="177"/>
    </location>
    <ligand>
        <name>heme c</name>
        <dbReference type="ChEBI" id="CHEBI:61717"/>
    </ligand>
</feature>
<evidence type="ECO:0000256" key="6">
    <source>
        <dbReference type="ARBA" id="ARBA00022989"/>
    </source>
</evidence>
<dbReference type="GO" id="GO:0016020">
    <property type="term" value="C:membrane"/>
    <property type="evidence" value="ECO:0007669"/>
    <property type="project" value="UniProtKB-SubCell"/>
</dbReference>
<dbReference type="PANTHER" id="PTHR10266:SF3">
    <property type="entry name" value="CYTOCHROME C1, HEME PROTEIN, MITOCHONDRIAL"/>
    <property type="match status" value="1"/>
</dbReference>
<feature type="binding site" description="covalent" evidence="9">
    <location>
        <position position="58"/>
    </location>
    <ligand>
        <name>heme c</name>
        <dbReference type="ChEBI" id="CHEBI:61717"/>
    </ligand>
</feature>
<keyword evidence="13" id="KW-1185">Reference proteome</keyword>
<keyword evidence="4" id="KW-0812">Transmembrane</keyword>
<keyword evidence="7 9" id="KW-0408">Iron</keyword>
<feature type="domain" description="Cytochrome c" evidence="11">
    <location>
        <begin position="45"/>
        <end position="175"/>
    </location>
</feature>
<dbReference type="PANTHER" id="PTHR10266">
    <property type="entry name" value="CYTOCHROME C1"/>
    <property type="match status" value="1"/>
</dbReference>
<evidence type="ECO:0000259" key="11">
    <source>
        <dbReference type="PROSITE" id="PS51007"/>
    </source>
</evidence>
<evidence type="ECO:0000313" key="13">
    <source>
        <dbReference type="Proteomes" id="UP000023755"/>
    </source>
</evidence>
<organism evidence="12 13">
    <name type="scientific">Neorickettsia helminthoeca str. Oregon</name>
    <dbReference type="NCBI Taxonomy" id="1286528"/>
    <lineage>
        <taxon>Bacteria</taxon>
        <taxon>Pseudomonadati</taxon>
        <taxon>Pseudomonadota</taxon>
        <taxon>Alphaproteobacteria</taxon>
        <taxon>Rickettsiales</taxon>
        <taxon>Anaplasmataceae</taxon>
        <taxon>Neorickettsia</taxon>
    </lineage>
</organism>
<dbReference type="HOGENOM" id="CLU_040334_1_2_5"/>
<feature type="binding site" description="covalent" evidence="9">
    <location>
        <position position="62"/>
    </location>
    <ligand>
        <name>heme c</name>
        <dbReference type="ChEBI" id="CHEBI:61717"/>
    </ligand>
</feature>
<proteinExistence type="predicted"/>
<comment type="subcellular location">
    <subcellularLocation>
        <location evidence="1">Membrane</location>
    </subcellularLocation>
</comment>
<dbReference type="Proteomes" id="UP000023755">
    <property type="component" value="Chromosome"/>
</dbReference>
<dbReference type="Gene3D" id="1.20.5.100">
    <property type="entry name" value="Cytochrome c1, transmembrane anchor, C-terminal"/>
    <property type="match status" value="1"/>
</dbReference>
<evidence type="ECO:0000256" key="9">
    <source>
        <dbReference type="PIRSR" id="PIRSR602326-1"/>
    </source>
</evidence>
<dbReference type="InterPro" id="IPR036909">
    <property type="entry name" value="Cyt_c-like_dom_sf"/>
</dbReference>
<dbReference type="InterPro" id="IPR002326">
    <property type="entry name" value="Cyt_c1"/>
</dbReference>
<protein>
    <recommendedName>
        <fullName evidence="2">Cytochrome c1</fullName>
    </recommendedName>
</protein>
<dbReference type="PROSITE" id="PS51007">
    <property type="entry name" value="CYTC"/>
    <property type="match status" value="1"/>
</dbReference>
<evidence type="ECO:0000256" key="5">
    <source>
        <dbReference type="ARBA" id="ARBA00022723"/>
    </source>
</evidence>
<evidence type="ECO:0000256" key="10">
    <source>
        <dbReference type="SAM" id="SignalP"/>
    </source>
</evidence>
<evidence type="ECO:0000256" key="1">
    <source>
        <dbReference type="ARBA" id="ARBA00004370"/>
    </source>
</evidence>
<comment type="cofactor">
    <cofactor evidence="9">
        <name>heme c</name>
        <dbReference type="ChEBI" id="CHEBI:61717"/>
    </cofactor>
    <text evidence="9">Binds 1 heme c group covalently per subunit.</text>
</comment>
<dbReference type="Pfam" id="PF02167">
    <property type="entry name" value="Cytochrom_C1"/>
    <property type="match status" value="1"/>
</dbReference>
<evidence type="ECO:0000256" key="2">
    <source>
        <dbReference type="ARBA" id="ARBA00016165"/>
    </source>
</evidence>
<dbReference type="GO" id="GO:0009055">
    <property type="term" value="F:electron transfer activity"/>
    <property type="evidence" value="ECO:0007669"/>
    <property type="project" value="InterPro"/>
</dbReference>
<dbReference type="Gene3D" id="1.10.760.10">
    <property type="entry name" value="Cytochrome c-like domain"/>
    <property type="match status" value="1"/>
</dbReference>
<gene>
    <name evidence="12" type="ORF">NHE_0600</name>
</gene>
<dbReference type="PRINTS" id="PR00603">
    <property type="entry name" value="CYTOCHROMEC1"/>
</dbReference>
<dbReference type="AlphaFoldDB" id="X5GWZ2"/>
<accession>X5GWZ2</accession>
<dbReference type="InterPro" id="IPR009056">
    <property type="entry name" value="Cyt_c-like_dom"/>
</dbReference>
<keyword evidence="3 9" id="KW-0349">Heme</keyword>
<feature type="binding site" description="covalent" evidence="9">
    <location>
        <position position="61"/>
    </location>
    <ligand>
        <name>heme c</name>
        <dbReference type="ChEBI" id="CHEBI:61717"/>
    </ligand>
</feature>
<sequence>MKRYFLFTFLLCSGFSTADEKHFKPKEPLAVSWSFDGIFGTFDRQSIQRGLKVYQQVCASCHSLNRISFRHLLDIGFTPEQAKNIASEYQITDGPDDNGEYYQRPGVLSDYFAPPYSNRQAAEAANNGSYPPDLSLIARARMNGPNYLYSLLTGFTGEESDEGLHYNPYFITGKLAMAPPLSDDLVTYDDGTQATVNQMAFDVVNFLHWTAEYEMERRKSLGLKVIGFLLVLLTLSWISNKRIWGDVKGSRKHDKH</sequence>